<evidence type="ECO:0000256" key="1">
    <source>
        <dbReference type="ARBA" id="ARBA00023125"/>
    </source>
</evidence>
<dbReference type="PATRIC" id="fig|743698.3.peg.152"/>
<feature type="domain" description="HTH cro/C1-type" evidence="2">
    <location>
        <begin position="7"/>
        <end position="61"/>
    </location>
</feature>
<dbReference type="PROSITE" id="PS50943">
    <property type="entry name" value="HTH_CROC1"/>
    <property type="match status" value="1"/>
</dbReference>
<dbReference type="SUPFAM" id="SSF51182">
    <property type="entry name" value="RmlC-like cupins"/>
    <property type="match status" value="1"/>
</dbReference>
<dbReference type="GO" id="GO:0003677">
    <property type="term" value="F:DNA binding"/>
    <property type="evidence" value="ECO:0007669"/>
    <property type="project" value="UniProtKB-KW"/>
</dbReference>
<dbReference type="Pfam" id="PF01381">
    <property type="entry name" value="HTH_3"/>
    <property type="match status" value="1"/>
</dbReference>
<dbReference type="InterPro" id="IPR011051">
    <property type="entry name" value="RmlC_Cupin_sf"/>
</dbReference>
<dbReference type="InterPro" id="IPR050807">
    <property type="entry name" value="TransReg_Diox_bact_type"/>
</dbReference>
<dbReference type="STRING" id="315358.SERIO_v1c01500"/>
<reference evidence="4" key="2">
    <citation type="submission" date="2015-06" db="EMBL/GenBank/DDBJ databases">
        <title>Complete genome sequence of Spiroplasma eriocheiris TDA-040725-5 (DSM 21848).</title>
        <authorList>
            <person name="Lo W.-S."/>
            <person name="Kuo C.-H."/>
        </authorList>
    </citation>
    <scope>NUCLEOTIDE SEQUENCE [LARGE SCALE GENOMIC DNA]</scope>
    <source>
        <strain evidence="4">TDA-040725-5</strain>
    </source>
</reference>
<dbReference type="PANTHER" id="PTHR46797:SF2">
    <property type="entry name" value="TRANSCRIPTIONAL REGULATOR"/>
    <property type="match status" value="1"/>
</dbReference>
<organism evidence="3 4">
    <name type="scientific">Spiroplasma eriocheiris</name>
    <dbReference type="NCBI Taxonomy" id="315358"/>
    <lineage>
        <taxon>Bacteria</taxon>
        <taxon>Bacillati</taxon>
        <taxon>Mycoplasmatota</taxon>
        <taxon>Mollicutes</taxon>
        <taxon>Entomoplasmatales</taxon>
        <taxon>Spiroplasmataceae</taxon>
        <taxon>Spiroplasma</taxon>
    </lineage>
</organism>
<dbReference type="SUPFAM" id="SSF47413">
    <property type="entry name" value="lambda repressor-like DNA-binding domains"/>
    <property type="match status" value="1"/>
</dbReference>
<dbReference type="GO" id="GO:0005829">
    <property type="term" value="C:cytosol"/>
    <property type="evidence" value="ECO:0007669"/>
    <property type="project" value="TreeGrafter"/>
</dbReference>
<dbReference type="KEGG" id="seri:SERIO_v1c01500"/>
<dbReference type="InterPro" id="IPR014710">
    <property type="entry name" value="RmlC-like_jellyroll"/>
</dbReference>
<dbReference type="Gene3D" id="2.60.120.10">
    <property type="entry name" value="Jelly Rolls"/>
    <property type="match status" value="1"/>
</dbReference>
<reference evidence="3 4" key="1">
    <citation type="journal article" date="2015" name="Genome Biol. Evol.">
        <title>Found and Lost: The Fates of Horizontally Acquired Genes in Arthropod-Symbiotic Spiroplasma.</title>
        <authorList>
            <person name="Lo W.S."/>
            <person name="Gasparich G.E."/>
            <person name="Kuo C.H."/>
        </authorList>
    </citation>
    <scope>NUCLEOTIDE SEQUENCE [LARGE SCALE GENOMIC DNA]</scope>
    <source>
        <strain evidence="4">TDA-040725-5</strain>
    </source>
</reference>
<dbReference type="RefSeq" id="WP_047791021.1">
    <property type="nucleotide sequence ID" value="NZ_CP011856.1"/>
</dbReference>
<dbReference type="InterPro" id="IPR001387">
    <property type="entry name" value="Cro/C1-type_HTH"/>
</dbReference>
<dbReference type="CDD" id="cd00093">
    <property type="entry name" value="HTH_XRE"/>
    <property type="match status" value="1"/>
</dbReference>
<dbReference type="InterPro" id="IPR010982">
    <property type="entry name" value="Lambda_DNA-bd_dom_sf"/>
</dbReference>
<keyword evidence="4" id="KW-1185">Reference proteome</keyword>
<evidence type="ECO:0000313" key="4">
    <source>
        <dbReference type="Proteomes" id="UP000035661"/>
    </source>
</evidence>
<dbReference type="EMBL" id="CP011856">
    <property type="protein sequence ID" value="AKM53745.1"/>
    <property type="molecule type" value="Genomic_DNA"/>
</dbReference>
<name>A0A0H3XHI5_9MOLU</name>
<dbReference type="Gene3D" id="1.10.260.40">
    <property type="entry name" value="lambda repressor-like DNA-binding domains"/>
    <property type="match status" value="1"/>
</dbReference>
<protein>
    <submittedName>
        <fullName evidence="3">Cro/Cl family transcriptional regulator</fullName>
    </submittedName>
</protein>
<keyword evidence="1" id="KW-0238">DNA-binding</keyword>
<accession>A0A0H3XHI5</accession>
<dbReference type="Proteomes" id="UP000035661">
    <property type="component" value="Chromosome"/>
</dbReference>
<dbReference type="AlphaFoldDB" id="A0A0H3XHI5"/>
<sequence length="177" mass="20615">MKIGEKIKLLRQKSNLTIEELANRCELTKGFISQIERDISSPSIETLESILEVLGTNLGDFFKQEKNRKFVYGVEDHYEVEQDNYRIEWLIPNAQANELEPILIQIKPYSESQKLLPFEGEIFGYVLYGEVSVYSGTKFQKAYEKDSFYLYGNNQHYLKNNSNKIAEVLWISTPPVF</sequence>
<dbReference type="SMART" id="SM00530">
    <property type="entry name" value="HTH_XRE"/>
    <property type="match status" value="1"/>
</dbReference>
<evidence type="ECO:0000259" key="2">
    <source>
        <dbReference type="PROSITE" id="PS50943"/>
    </source>
</evidence>
<gene>
    <name evidence="3" type="ORF">SERIO_v1c01500</name>
</gene>
<proteinExistence type="predicted"/>
<dbReference type="PANTHER" id="PTHR46797">
    <property type="entry name" value="HTH-TYPE TRANSCRIPTIONAL REGULATOR"/>
    <property type="match status" value="1"/>
</dbReference>
<dbReference type="CDD" id="cd02209">
    <property type="entry name" value="cupin_XRE_C"/>
    <property type="match status" value="1"/>
</dbReference>
<dbReference type="GO" id="GO:0003700">
    <property type="term" value="F:DNA-binding transcription factor activity"/>
    <property type="evidence" value="ECO:0007669"/>
    <property type="project" value="TreeGrafter"/>
</dbReference>
<evidence type="ECO:0000313" key="3">
    <source>
        <dbReference type="EMBL" id="AKM53745.1"/>
    </source>
</evidence>